<accession>A0AAV1FKD2</accession>
<dbReference type="Proteomes" id="UP001178508">
    <property type="component" value="Chromosome 8"/>
</dbReference>
<evidence type="ECO:0000313" key="3">
    <source>
        <dbReference type="Proteomes" id="UP001178508"/>
    </source>
</evidence>
<dbReference type="EMBL" id="OY660871">
    <property type="protein sequence ID" value="CAJ1061365.1"/>
    <property type="molecule type" value="Genomic_DNA"/>
</dbReference>
<dbReference type="AlphaFoldDB" id="A0AAV1FKD2"/>
<reference evidence="2" key="1">
    <citation type="submission" date="2023-08" db="EMBL/GenBank/DDBJ databases">
        <authorList>
            <person name="Alioto T."/>
            <person name="Alioto T."/>
            <person name="Gomez Garrido J."/>
        </authorList>
    </citation>
    <scope>NUCLEOTIDE SEQUENCE</scope>
</reference>
<feature type="compositionally biased region" description="Low complexity" evidence="1">
    <location>
        <begin position="494"/>
        <end position="507"/>
    </location>
</feature>
<gene>
    <name evidence="2" type="ORF">XNOV1_A011600</name>
</gene>
<dbReference type="PANTHER" id="PTHR46704">
    <property type="entry name" value="CXC DOMAIN-CONTAINING PROTEIN-RELATED"/>
    <property type="match status" value="1"/>
</dbReference>
<organism evidence="2 3">
    <name type="scientific">Xyrichtys novacula</name>
    <name type="common">Pearly razorfish</name>
    <name type="synonym">Hemipteronotus novacula</name>
    <dbReference type="NCBI Taxonomy" id="13765"/>
    <lineage>
        <taxon>Eukaryota</taxon>
        <taxon>Metazoa</taxon>
        <taxon>Chordata</taxon>
        <taxon>Craniata</taxon>
        <taxon>Vertebrata</taxon>
        <taxon>Euteleostomi</taxon>
        <taxon>Actinopterygii</taxon>
        <taxon>Neopterygii</taxon>
        <taxon>Teleostei</taxon>
        <taxon>Neoteleostei</taxon>
        <taxon>Acanthomorphata</taxon>
        <taxon>Eupercaria</taxon>
        <taxon>Labriformes</taxon>
        <taxon>Labridae</taxon>
        <taxon>Xyrichtys</taxon>
    </lineage>
</organism>
<name>A0AAV1FKD2_XYRNO</name>
<feature type="region of interest" description="Disordered" evidence="1">
    <location>
        <begin position="488"/>
        <end position="513"/>
    </location>
</feature>
<protein>
    <submittedName>
        <fullName evidence="2">Uncharacterized protein</fullName>
    </submittedName>
</protein>
<keyword evidence="3" id="KW-1185">Reference proteome</keyword>
<evidence type="ECO:0000256" key="1">
    <source>
        <dbReference type="SAM" id="MobiDB-lite"/>
    </source>
</evidence>
<dbReference type="PANTHER" id="PTHR46704:SF1">
    <property type="entry name" value="TELOMERE LENGTH REGULATION PROTEIN TEL2 HOMOLOG"/>
    <property type="match status" value="1"/>
</dbReference>
<sequence>MENVLPPQSRMENCILHGCKGEVNDGFVAFSSKADPLRTFKEIHDMKYELLTQTSDCGGMQDVCESIPDELSLNSGYHRNCQCTFFCNATHALARTCQAVNHRPKREHMDSSVLFGNYCIFCKSGTVKRASGKRYSLQKFQSTAYKSIETKAMELGDEDLLCKIVGVDLVARQAQFHDCCRKQYLVKQASQPDSTDAASTKKAMISKAFTQVYDHIQTEIIQKGQVVKLAYLKDLYNDTLRKFEGSASPITAHNPRQKIECHPNLKDSVDFLSCPFKNMLVFCRSQESMTTTVCSAYEMGNTDWSKEISHDLHQKIIKAFKNSEPLTWPPTAHDIPEPKKEIPSEVLQFVLNLICGDKKPSQKPSHAEECLAISISQYLCRAVTSGRWKMKKHILLCMTLRHLFRSKSITTLINKLGHCESYSYSLELETALANSIVESASIISESDIIRGQPDGAVFHSDWDNFDQLVSNIYAAGIYMQDLGSSDTAGLTSVQPRQDPTTRPTTKQRSFKRPAQDLPTYYKRKRSEPVLAASNSNTAATCSNSKSDSDLVWVIARKVNSVDQHIPGLSGWLSITGCSPKCLTTIGYYPMINAPITELSTIQECLRSCIL</sequence>
<proteinExistence type="predicted"/>
<evidence type="ECO:0000313" key="2">
    <source>
        <dbReference type="EMBL" id="CAJ1061365.1"/>
    </source>
</evidence>